<dbReference type="AlphaFoldDB" id="A0A0F9G572"/>
<reference evidence="1" key="1">
    <citation type="journal article" date="2015" name="Nature">
        <title>Complex archaea that bridge the gap between prokaryotes and eukaryotes.</title>
        <authorList>
            <person name="Spang A."/>
            <person name="Saw J.H."/>
            <person name="Jorgensen S.L."/>
            <person name="Zaremba-Niedzwiedzka K."/>
            <person name="Martijn J."/>
            <person name="Lind A.E."/>
            <person name="van Eijk R."/>
            <person name="Schleper C."/>
            <person name="Guy L."/>
            <person name="Ettema T.J."/>
        </authorList>
    </citation>
    <scope>NUCLEOTIDE SEQUENCE</scope>
</reference>
<comment type="caution">
    <text evidence="1">The sequence shown here is derived from an EMBL/GenBank/DDBJ whole genome shotgun (WGS) entry which is preliminary data.</text>
</comment>
<dbReference type="EMBL" id="LAZR01019070">
    <property type="protein sequence ID" value="KKL93899.1"/>
    <property type="molecule type" value="Genomic_DNA"/>
</dbReference>
<accession>A0A0F9G572</accession>
<gene>
    <name evidence="1" type="ORF">LCGC14_1870080</name>
</gene>
<evidence type="ECO:0000313" key="1">
    <source>
        <dbReference type="EMBL" id="KKL93899.1"/>
    </source>
</evidence>
<sequence length="41" mass="4515">MRIVTAAKGKRVEVVNDLGRVTDLPSSTLDFLMNLARALDK</sequence>
<name>A0A0F9G572_9ZZZZ</name>
<protein>
    <submittedName>
        <fullName evidence="1">Uncharacterized protein</fullName>
    </submittedName>
</protein>
<organism evidence="1">
    <name type="scientific">marine sediment metagenome</name>
    <dbReference type="NCBI Taxonomy" id="412755"/>
    <lineage>
        <taxon>unclassified sequences</taxon>
        <taxon>metagenomes</taxon>
        <taxon>ecological metagenomes</taxon>
    </lineage>
</organism>
<proteinExistence type="predicted"/>